<evidence type="ECO:0000313" key="2">
    <source>
        <dbReference type="EMBL" id="KAG5614702.1"/>
    </source>
</evidence>
<feature type="chain" id="PRO_5039925740" evidence="1">
    <location>
        <begin position="25"/>
        <end position="375"/>
    </location>
</feature>
<dbReference type="PANTHER" id="PTHR32108:SF10">
    <property type="entry name" value="G-PATCH DOMAIN-CONTAINING PROTEIN"/>
    <property type="match status" value="1"/>
</dbReference>
<reference evidence="2 3" key="1">
    <citation type="submission" date="2020-09" db="EMBL/GenBank/DDBJ databases">
        <title>De no assembly of potato wild relative species, Solanum commersonii.</title>
        <authorList>
            <person name="Cho K."/>
        </authorList>
    </citation>
    <scope>NUCLEOTIDE SEQUENCE [LARGE SCALE GENOMIC DNA]</scope>
    <source>
        <strain evidence="2">LZ3.2</strain>
        <tissue evidence="2">Leaf</tissue>
    </source>
</reference>
<comment type="caution">
    <text evidence="2">The sequence shown here is derived from an EMBL/GenBank/DDBJ whole genome shotgun (WGS) entry which is preliminary data.</text>
</comment>
<proteinExistence type="predicted"/>
<evidence type="ECO:0000313" key="3">
    <source>
        <dbReference type="Proteomes" id="UP000824120"/>
    </source>
</evidence>
<dbReference type="EMBL" id="JACXVP010000003">
    <property type="protein sequence ID" value="KAG5614702.1"/>
    <property type="molecule type" value="Genomic_DNA"/>
</dbReference>
<sequence length="375" mass="43441">MEIGYVMFIVICPFLFLGVQNVEEGRLARMSRKRVNLPIPPIALVNDEETKESIFRKFVETKERIDAAKRRLAILDQTEWMLRERIIEASARIPEIEWDIKKINFGNASSMRAKVKQKRVQMTRALDRHPTIEEAGKKSLGRFRFISHPAYPFITFQTPPAFTIPKLCSSFPVQSKLDHYEEMEKEWRLKEEKREQEMNVIKDAISEAVKSVQSSRKITGLDVTNSWNSVNGLHGGLWPKIFWKDSSLMSKLPQTNTIWKKIKQKTMEDYREYANRWRKEAAKVQPVMTESEITSDFIRAQELKYYERMLPMMGQKFLELIRMGEAIEDGLKSGKVTSLTALQAANQSSPSIATGFSRKNKDDVSIVSFNPRPMP</sequence>
<name>A0A9J5ZR80_SOLCO</name>
<evidence type="ECO:0000256" key="1">
    <source>
        <dbReference type="SAM" id="SignalP"/>
    </source>
</evidence>
<accession>A0A9J5ZR80</accession>
<keyword evidence="1" id="KW-0732">Signal</keyword>
<protein>
    <submittedName>
        <fullName evidence="2">Uncharacterized protein</fullName>
    </submittedName>
</protein>
<dbReference type="PANTHER" id="PTHR32108">
    <property type="entry name" value="DNA-DIRECTED RNA POLYMERASE SUBUNIT ALPHA"/>
    <property type="match status" value="1"/>
</dbReference>
<dbReference type="AlphaFoldDB" id="A0A9J5ZR80"/>
<organism evidence="2 3">
    <name type="scientific">Solanum commersonii</name>
    <name type="common">Commerson's wild potato</name>
    <name type="synonym">Commerson's nightshade</name>
    <dbReference type="NCBI Taxonomy" id="4109"/>
    <lineage>
        <taxon>Eukaryota</taxon>
        <taxon>Viridiplantae</taxon>
        <taxon>Streptophyta</taxon>
        <taxon>Embryophyta</taxon>
        <taxon>Tracheophyta</taxon>
        <taxon>Spermatophyta</taxon>
        <taxon>Magnoliopsida</taxon>
        <taxon>eudicotyledons</taxon>
        <taxon>Gunneridae</taxon>
        <taxon>Pentapetalae</taxon>
        <taxon>asterids</taxon>
        <taxon>lamiids</taxon>
        <taxon>Solanales</taxon>
        <taxon>Solanaceae</taxon>
        <taxon>Solanoideae</taxon>
        <taxon>Solaneae</taxon>
        <taxon>Solanum</taxon>
    </lineage>
</organism>
<dbReference type="OrthoDB" id="10546907at2759"/>
<keyword evidence="3" id="KW-1185">Reference proteome</keyword>
<dbReference type="Proteomes" id="UP000824120">
    <property type="component" value="Chromosome 3"/>
</dbReference>
<feature type="signal peptide" evidence="1">
    <location>
        <begin position="1"/>
        <end position="24"/>
    </location>
</feature>
<gene>
    <name evidence="2" type="ORF">H5410_014526</name>
</gene>